<evidence type="ECO:0000313" key="2">
    <source>
        <dbReference type="Proteomes" id="UP001281447"/>
    </source>
</evidence>
<accession>A0ABU5C3L3</accession>
<comment type="caution">
    <text evidence="1">The sequence shown here is derived from an EMBL/GenBank/DDBJ whole genome shotgun (WGS) entry which is preliminary data.</text>
</comment>
<dbReference type="Gene3D" id="2.60.120.260">
    <property type="entry name" value="Galactose-binding domain-like"/>
    <property type="match status" value="1"/>
</dbReference>
<protein>
    <recommendedName>
        <fullName evidence="3">F5/8 type C domain-containing protein</fullName>
    </recommendedName>
</protein>
<dbReference type="EMBL" id="JAWDIP010000003">
    <property type="protein sequence ID" value="MDY0393902.1"/>
    <property type="molecule type" value="Genomic_DNA"/>
</dbReference>
<gene>
    <name evidence="1" type="ORF">RWE15_04780</name>
</gene>
<dbReference type="SUPFAM" id="SSF49785">
    <property type="entry name" value="Galactose-binding domain-like"/>
    <property type="match status" value="1"/>
</dbReference>
<name>A0ABU5C3L3_9BACI</name>
<sequence>MEAGAKRLVPFANDMINKLDSQINTAINPDAPAAGTPISSYENQDFSNMVDGDEDTYAYVQVVQENGDWYGLDLGKTTKVEDVHILQGRTDDDHDIFQKRCFGIFRGWQGLESYWRGEKRP</sequence>
<dbReference type="Proteomes" id="UP001281447">
    <property type="component" value="Unassembled WGS sequence"/>
</dbReference>
<evidence type="ECO:0008006" key="3">
    <source>
        <dbReference type="Google" id="ProtNLM"/>
    </source>
</evidence>
<proteinExistence type="predicted"/>
<dbReference type="InterPro" id="IPR008979">
    <property type="entry name" value="Galactose-bd-like_sf"/>
</dbReference>
<evidence type="ECO:0000313" key="1">
    <source>
        <dbReference type="EMBL" id="MDY0393902.1"/>
    </source>
</evidence>
<reference evidence="1 2" key="1">
    <citation type="submission" date="2023-10" db="EMBL/GenBank/DDBJ databases">
        <title>Virgibacillus halophilus 5B73C genome.</title>
        <authorList>
            <person name="Miliotis G."/>
            <person name="Sengupta P."/>
            <person name="Hameed A."/>
            <person name="Chuvochina M."/>
            <person name="Mcdonagh F."/>
            <person name="Simpson A.C."/>
            <person name="Singh N.K."/>
            <person name="Rekha P.D."/>
            <person name="Raman K."/>
            <person name="Hugenholtz P."/>
            <person name="Venkateswaran K."/>
        </authorList>
    </citation>
    <scope>NUCLEOTIDE SEQUENCE [LARGE SCALE GENOMIC DNA]</scope>
    <source>
        <strain evidence="1 2">5B73C</strain>
    </source>
</reference>
<keyword evidence="2" id="KW-1185">Reference proteome</keyword>
<organism evidence="1 2">
    <name type="scientific">Tigheibacillus halophilus</name>
    <dbReference type="NCBI Taxonomy" id="361280"/>
    <lineage>
        <taxon>Bacteria</taxon>
        <taxon>Bacillati</taxon>
        <taxon>Bacillota</taxon>
        <taxon>Bacilli</taxon>
        <taxon>Bacillales</taxon>
        <taxon>Bacillaceae</taxon>
        <taxon>Tigheibacillus</taxon>
    </lineage>
</organism>